<reference evidence="2" key="1">
    <citation type="submission" date="2021-10" db="EMBL/GenBank/DDBJ databases">
        <title>Melipona bicolor Genome sequencing and assembly.</title>
        <authorList>
            <person name="Araujo N.S."/>
            <person name="Arias M.C."/>
        </authorList>
    </citation>
    <scope>NUCLEOTIDE SEQUENCE</scope>
    <source>
        <strain evidence="2">USP_2M_L1-L4_2017</strain>
        <tissue evidence="2">Whole body</tissue>
    </source>
</reference>
<proteinExistence type="predicted"/>
<feature type="compositionally biased region" description="Polar residues" evidence="1">
    <location>
        <begin position="60"/>
        <end position="73"/>
    </location>
</feature>
<name>A0AA40FK12_9HYME</name>
<evidence type="ECO:0000313" key="2">
    <source>
        <dbReference type="EMBL" id="KAK1120535.1"/>
    </source>
</evidence>
<dbReference type="Proteomes" id="UP001177670">
    <property type="component" value="Unassembled WGS sequence"/>
</dbReference>
<dbReference type="EMBL" id="JAHYIQ010000031">
    <property type="protein sequence ID" value="KAK1120535.1"/>
    <property type="molecule type" value="Genomic_DNA"/>
</dbReference>
<protein>
    <submittedName>
        <fullName evidence="2">Uncharacterized protein</fullName>
    </submittedName>
</protein>
<comment type="caution">
    <text evidence="2">The sequence shown here is derived from an EMBL/GenBank/DDBJ whole genome shotgun (WGS) entry which is preliminary data.</text>
</comment>
<keyword evidence="3" id="KW-1185">Reference proteome</keyword>
<dbReference type="AlphaFoldDB" id="A0AA40FK12"/>
<evidence type="ECO:0000256" key="1">
    <source>
        <dbReference type="SAM" id="MobiDB-lite"/>
    </source>
</evidence>
<accession>A0AA40FK12</accession>
<evidence type="ECO:0000313" key="3">
    <source>
        <dbReference type="Proteomes" id="UP001177670"/>
    </source>
</evidence>
<feature type="region of interest" description="Disordered" evidence="1">
    <location>
        <begin position="42"/>
        <end position="73"/>
    </location>
</feature>
<gene>
    <name evidence="2" type="ORF">K0M31_012514</name>
</gene>
<sequence length="89" mass="10063">MSSQFPFSDTGDIDGDVGPFITVANRSPVSRREAVLQVFRQHRNTSEKRISQAARKQKNDVNGHSGSRSWLTNRWASPRTLPCAYSKRD</sequence>
<organism evidence="2 3">
    <name type="scientific">Melipona bicolor</name>
    <dbReference type="NCBI Taxonomy" id="60889"/>
    <lineage>
        <taxon>Eukaryota</taxon>
        <taxon>Metazoa</taxon>
        <taxon>Ecdysozoa</taxon>
        <taxon>Arthropoda</taxon>
        <taxon>Hexapoda</taxon>
        <taxon>Insecta</taxon>
        <taxon>Pterygota</taxon>
        <taxon>Neoptera</taxon>
        <taxon>Endopterygota</taxon>
        <taxon>Hymenoptera</taxon>
        <taxon>Apocrita</taxon>
        <taxon>Aculeata</taxon>
        <taxon>Apoidea</taxon>
        <taxon>Anthophila</taxon>
        <taxon>Apidae</taxon>
        <taxon>Melipona</taxon>
    </lineage>
</organism>